<dbReference type="GO" id="GO:0000105">
    <property type="term" value="P:L-histidine biosynthetic process"/>
    <property type="evidence" value="ECO:0007669"/>
    <property type="project" value="UniProtKB-UniRule"/>
</dbReference>
<comment type="similarity">
    <text evidence="1 5 6 11">Belongs to the histidinol dehydrogenase family.</text>
</comment>
<evidence type="ECO:0000256" key="10">
    <source>
        <dbReference type="PIRSR" id="PIRSR000099-4"/>
    </source>
</evidence>
<reference evidence="12 13" key="1">
    <citation type="submission" date="2019-06" db="EMBL/GenBank/DDBJ databases">
        <title>Genomic insights into carbon and energy metabolism of Deferribacter autotrophicus revealed new metabolic traits in the phylum Deferribacteres.</title>
        <authorList>
            <person name="Slobodkin A.I."/>
            <person name="Slobodkina G.B."/>
            <person name="Allioux M."/>
            <person name="Alain K."/>
            <person name="Jebbar M."/>
            <person name="Shadrin V."/>
            <person name="Kublanov I.V."/>
            <person name="Toshchakov S.V."/>
            <person name="Bonch-Osmolovskaya E.A."/>
        </authorList>
    </citation>
    <scope>NUCLEOTIDE SEQUENCE [LARGE SCALE GENOMIC DNA]</scope>
    <source>
        <strain evidence="12 13">SL50</strain>
    </source>
</reference>
<dbReference type="PIRSF" id="PIRSF000099">
    <property type="entry name" value="Histidinol_dh"/>
    <property type="match status" value="1"/>
</dbReference>
<keyword evidence="5" id="KW-0368">Histidine biosynthesis</keyword>
<evidence type="ECO:0000313" key="13">
    <source>
        <dbReference type="Proteomes" id="UP000322876"/>
    </source>
</evidence>
<dbReference type="EC" id="1.1.1.23" evidence="5"/>
<feature type="binding site" evidence="5 10">
    <location>
        <position position="412"/>
    </location>
    <ligand>
        <name>Zn(2+)</name>
        <dbReference type="ChEBI" id="CHEBI:29105"/>
    </ligand>
</feature>
<feature type="binding site" evidence="5 9">
    <location>
        <position position="254"/>
    </location>
    <ligand>
        <name>substrate</name>
    </ligand>
</feature>
<feature type="binding site" evidence="5 9">
    <location>
        <position position="407"/>
    </location>
    <ligand>
        <name>substrate</name>
    </ligand>
</feature>
<dbReference type="Gene3D" id="3.40.50.1980">
    <property type="entry name" value="Nitrogenase molybdenum iron protein domain"/>
    <property type="match status" value="2"/>
</dbReference>
<feature type="binding site" evidence="5 9">
    <location>
        <position position="412"/>
    </location>
    <ligand>
        <name>substrate</name>
    </ligand>
</feature>
<dbReference type="Proteomes" id="UP000322876">
    <property type="component" value="Unassembled WGS sequence"/>
</dbReference>
<dbReference type="PROSITE" id="PS00611">
    <property type="entry name" value="HISOL_DEHYDROGENASE"/>
    <property type="match status" value="1"/>
</dbReference>
<name>A0A5A8F2T6_9BACT</name>
<feature type="binding site" evidence="5 9">
    <location>
        <position position="320"/>
    </location>
    <ligand>
        <name>substrate</name>
    </ligand>
</feature>
<feature type="binding site" evidence="5 8">
    <location>
        <position position="183"/>
    </location>
    <ligand>
        <name>NAD(+)</name>
        <dbReference type="ChEBI" id="CHEBI:57540"/>
    </ligand>
</feature>
<dbReference type="NCBIfam" id="TIGR00069">
    <property type="entry name" value="hisD"/>
    <property type="match status" value="1"/>
</dbReference>
<dbReference type="SUPFAM" id="SSF53720">
    <property type="entry name" value="ALDH-like"/>
    <property type="match status" value="1"/>
</dbReference>
<comment type="pathway">
    <text evidence="5">Amino-acid biosynthesis; L-histidine biosynthesis; L-histidine from 5-phospho-alpha-D-ribose 1-diphosphate: step 9/9.</text>
</comment>
<sequence>MIFYPDSEKIEKILNRGEIFEEKYLNSVIEIIQKVKKEGDRALIKLTKKFDNYDLEKKFYFERSELKTFYEKIPENLKVAFNRAKDNIEFFHQAQLEKTFLVESNGAVLGQKITPLEKVGIYVPGGKASYPSTVLMNAVPAKVAGVDKVYMMSPTSGGEINELVLGVAYLAGVDRVYLVGGAQAIAAFAYGTESVEKVDKIVGPGNIYVALAKKMVFGTVDIDMIAGPSEILILADDSADPTFVAADMLSQAEHDELASAITITDNEDLAKEIEQELISQLFKLERRSIAEKSLKEFGGILLVKNLEEGIDFVNKIAPEHFELCVRNPFEYLYKIKNAGAIFMGHYTPEAVGDYFAGPNHTLPTGGSARFFSPLGTYDFIKRSSIIQCSLGYLTKFGKNIMDMADSEGLTAHRDSVKYRMLNGFKTDI</sequence>
<dbReference type="FunFam" id="3.40.50.1980:FF:000001">
    <property type="entry name" value="Histidinol dehydrogenase"/>
    <property type="match status" value="1"/>
</dbReference>
<feature type="binding site" evidence="5 9">
    <location>
        <position position="251"/>
    </location>
    <ligand>
        <name>substrate</name>
    </ligand>
</feature>
<evidence type="ECO:0000256" key="1">
    <source>
        <dbReference type="ARBA" id="ARBA00010178"/>
    </source>
</evidence>
<feature type="active site" description="Proton acceptor" evidence="5 7">
    <location>
        <position position="320"/>
    </location>
</feature>
<dbReference type="GO" id="GO:0005829">
    <property type="term" value="C:cytosol"/>
    <property type="evidence" value="ECO:0007669"/>
    <property type="project" value="TreeGrafter"/>
</dbReference>
<dbReference type="CDD" id="cd06572">
    <property type="entry name" value="Histidinol_dh"/>
    <property type="match status" value="1"/>
</dbReference>
<keyword evidence="4 5" id="KW-0560">Oxidoreductase</keyword>
<feature type="binding site" evidence="5 8">
    <location>
        <position position="122"/>
    </location>
    <ligand>
        <name>NAD(+)</name>
        <dbReference type="ChEBI" id="CHEBI:57540"/>
    </ligand>
</feature>
<dbReference type="HAMAP" id="MF_01024">
    <property type="entry name" value="HisD"/>
    <property type="match status" value="1"/>
</dbReference>
<dbReference type="UniPathway" id="UPA00031">
    <property type="reaction ID" value="UER00014"/>
</dbReference>
<dbReference type="InterPro" id="IPR022695">
    <property type="entry name" value="Histidinol_DH_monofunct"/>
</dbReference>
<evidence type="ECO:0000256" key="8">
    <source>
        <dbReference type="PIRSR" id="PIRSR000099-2"/>
    </source>
</evidence>
<keyword evidence="13" id="KW-1185">Reference proteome</keyword>
<dbReference type="InterPro" id="IPR012131">
    <property type="entry name" value="Hstdl_DH"/>
</dbReference>
<dbReference type="InterPro" id="IPR016161">
    <property type="entry name" value="Ald_DH/histidinol_DH"/>
</dbReference>
<dbReference type="GO" id="GO:0008270">
    <property type="term" value="F:zinc ion binding"/>
    <property type="evidence" value="ECO:0007669"/>
    <property type="project" value="UniProtKB-UniRule"/>
</dbReference>
<feature type="active site" description="Proton acceptor" evidence="5 7">
    <location>
        <position position="319"/>
    </location>
</feature>
<feature type="binding site" evidence="5 9">
    <location>
        <position position="229"/>
    </location>
    <ligand>
        <name>substrate</name>
    </ligand>
</feature>
<dbReference type="Pfam" id="PF00815">
    <property type="entry name" value="Histidinol_dh"/>
    <property type="match status" value="1"/>
</dbReference>
<keyword evidence="5 8" id="KW-0520">NAD</keyword>
<feature type="binding site" evidence="5 10">
    <location>
        <position position="251"/>
    </location>
    <ligand>
        <name>Zn(2+)</name>
        <dbReference type="ChEBI" id="CHEBI:29105"/>
    </ligand>
</feature>
<organism evidence="12 13">
    <name type="scientific">Deferribacter autotrophicus</name>
    <dbReference type="NCBI Taxonomy" id="500465"/>
    <lineage>
        <taxon>Bacteria</taxon>
        <taxon>Pseudomonadati</taxon>
        <taxon>Deferribacterota</taxon>
        <taxon>Deferribacteres</taxon>
        <taxon>Deferribacterales</taxon>
        <taxon>Deferribacteraceae</taxon>
        <taxon>Deferribacter</taxon>
    </lineage>
</organism>
<evidence type="ECO:0000256" key="6">
    <source>
        <dbReference type="PIRNR" id="PIRNR000099"/>
    </source>
</evidence>
<dbReference type="RefSeq" id="WP_149266690.1">
    <property type="nucleotide sequence ID" value="NZ_VFJB01000006.1"/>
</dbReference>
<feature type="binding site" evidence="5 10">
    <location>
        <position position="254"/>
    </location>
    <ligand>
        <name>Zn(2+)</name>
        <dbReference type="ChEBI" id="CHEBI:29105"/>
    </ligand>
</feature>
<evidence type="ECO:0000256" key="3">
    <source>
        <dbReference type="ARBA" id="ARBA00022833"/>
    </source>
</evidence>
<comment type="cofactor">
    <cofactor evidence="5 10">
        <name>Zn(2+)</name>
        <dbReference type="ChEBI" id="CHEBI:29105"/>
    </cofactor>
    <text evidence="5 10">Binds 1 zinc ion per subunit.</text>
</comment>
<gene>
    <name evidence="5 12" type="primary">hisD</name>
    <name evidence="12" type="ORF">FHQ18_08215</name>
</gene>
<dbReference type="PRINTS" id="PR00083">
    <property type="entry name" value="HOLDHDRGNASE"/>
</dbReference>
<evidence type="ECO:0000313" key="12">
    <source>
        <dbReference type="EMBL" id="KAA0257717.1"/>
    </source>
</evidence>
<comment type="caution">
    <text evidence="12">The sequence shown here is derived from an EMBL/GenBank/DDBJ whole genome shotgun (WGS) entry which is preliminary data.</text>
</comment>
<evidence type="ECO:0000256" key="2">
    <source>
        <dbReference type="ARBA" id="ARBA00022723"/>
    </source>
</evidence>
<dbReference type="Gene3D" id="1.20.5.1300">
    <property type="match status" value="1"/>
</dbReference>
<evidence type="ECO:0000256" key="7">
    <source>
        <dbReference type="PIRSR" id="PIRSR000099-1"/>
    </source>
</evidence>
<feature type="binding site" evidence="5 8">
    <location>
        <position position="206"/>
    </location>
    <ligand>
        <name>NAD(+)</name>
        <dbReference type="ChEBI" id="CHEBI:57540"/>
    </ligand>
</feature>
<dbReference type="InterPro" id="IPR001692">
    <property type="entry name" value="Histidinol_DH_CS"/>
</dbReference>
<evidence type="ECO:0000256" key="9">
    <source>
        <dbReference type="PIRSR" id="PIRSR000099-3"/>
    </source>
</evidence>
<dbReference type="FunFam" id="3.40.50.1980:FF:000026">
    <property type="entry name" value="Histidinol dehydrogenase"/>
    <property type="match status" value="1"/>
</dbReference>
<proteinExistence type="inferred from homology"/>
<dbReference type="AlphaFoldDB" id="A0A5A8F2T6"/>
<dbReference type="PANTHER" id="PTHR21256">
    <property type="entry name" value="HISTIDINOL DEHYDROGENASE HDH"/>
    <property type="match status" value="1"/>
</dbReference>
<dbReference type="EMBL" id="VFJB01000006">
    <property type="protein sequence ID" value="KAA0257717.1"/>
    <property type="molecule type" value="Genomic_DNA"/>
</dbReference>
<comment type="function">
    <text evidence="5">Catalyzes the sequential NAD-dependent oxidations of L-histidinol to L-histidinaldehyde and then to L-histidine.</text>
</comment>
<keyword evidence="5" id="KW-0028">Amino-acid biosynthesis</keyword>
<dbReference type="PANTHER" id="PTHR21256:SF2">
    <property type="entry name" value="HISTIDINE BIOSYNTHESIS TRIFUNCTIONAL PROTEIN"/>
    <property type="match status" value="1"/>
</dbReference>
<evidence type="ECO:0000256" key="4">
    <source>
        <dbReference type="ARBA" id="ARBA00023002"/>
    </source>
</evidence>
<comment type="catalytic activity">
    <reaction evidence="5">
        <text>L-histidinol + 2 NAD(+) + H2O = L-histidine + 2 NADH + 3 H(+)</text>
        <dbReference type="Rhea" id="RHEA:20641"/>
        <dbReference type="ChEBI" id="CHEBI:15377"/>
        <dbReference type="ChEBI" id="CHEBI:15378"/>
        <dbReference type="ChEBI" id="CHEBI:57540"/>
        <dbReference type="ChEBI" id="CHEBI:57595"/>
        <dbReference type="ChEBI" id="CHEBI:57699"/>
        <dbReference type="ChEBI" id="CHEBI:57945"/>
        <dbReference type="EC" id="1.1.1.23"/>
    </reaction>
</comment>
<protein>
    <recommendedName>
        <fullName evidence="5">Histidinol dehydrogenase</fullName>
        <shortName evidence="5">HDH</shortName>
        <ecNumber evidence="5">1.1.1.23</ecNumber>
    </recommendedName>
</protein>
<dbReference type="GO" id="GO:0004399">
    <property type="term" value="F:histidinol dehydrogenase activity"/>
    <property type="evidence" value="ECO:0007669"/>
    <property type="project" value="UniProtKB-UniRule"/>
</dbReference>
<dbReference type="OrthoDB" id="9805269at2"/>
<evidence type="ECO:0000256" key="5">
    <source>
        <dbReference type="HAMAP-Rule" id="MF_01024"/>
    </source>
</evidence>
<keyword evidence="2 5" id="KW-0479">Metal-binding</keyword>
<evidence type="ECO:0000256" key="11">
    <source>
        <dbReference type="RuleBase" id="RU004175"/>
    </source>
</evidence>
<feature type="binding site" evidence="5 10">
    <location>
        <position position="353"/>
    </location>
    <ligand>
        <name>Zn(2+)</name>
        <dbReference type="ChEBI" id="CHEBI:29105"/>
    </ligand>
</feature>
<accession>A0A5A8F2T6</accession>
<keyword evidence="3 5" id="KW-0862">Zinc</keyword>
<feature type="binding site" evidence="5 9">
    <location>
        <position position="353"/>
    </location>
    <ligand>
        <name>substrate</name>
    </ligand>
</feature>
<dbReference type="GO" id="GO:0051287">
    <property type="term" value="F:NAD binding"/>
    <property type="evidence" value="ECO:0007669"/>
    <property type="project" value="InterPro"/>
</dbReference>